<dbReference type="OrthoDB" id="9806939at2"/>
<feature type="domain" description="Multidrug resistance protein MdtA-like alpha-helical hairpin" evidence="8">
    <location>
        <begin position="149"/>
        <end position="215"/>
    </location>
</feature>
<gene>
    <name evidence="12" type="ordered locus">Bind_2877</name>
</gene>
<dbReference type="Gene3D" id="2.40.420.20">
    <property type="match status" value="1"/>
</dbReference>
<dbReference type="GO" id="GO:0030313">
    <property type="term" value="C:cell envelope"/>
    <property type="evidence" value="ECO:0007669"/>
    <property type="project" value="UniProtKB-SubCell"/>
</dbReference>
<dbReference type="GO" id="GO:0019898">
    <property type="term" value="C:extrinsic component of membrane"/>
    <property type="evidence" value="ECO:0007669"/>
    <property type="project" value="InterPro"/>
</dbReference>
<evidence type="ECO:0000256" key="6">
    <source>
        <dbReference type="SAM" id="MobiDB-lite"/>
    </source>
</evidence>
<name>B2IKG6_BEII9</name>
<evidence type="ECO:0000313" key="13">
    <source>
        <dbReference type="Proteomes" id="UP000001695"/>
    </source>
</evidence>
<feature type="transmembrane region" description="Helical" evidence="7">
    <location>
        <begin position="30"/>
        <end position="50"/>
    </location>
</feature>
<dbReference type="SUPFAM" id="SSF111369">
    <property type="entry name" value="HlyD-like secretion proteins"/>
    <property type="match status" value="3"/>
</dbReference>
<evidence type="ECO:0000259" key="11">
    <source>
        <dbReference type="Pfam" id="PF25967"/>
    </source>
</evidence>
<dbReference type="KEGG" id="bid:Bind_2877"/>
<accession>B2IKG6</accession>
<evidence type="ECO:0000256" key="7">
    <source>
        <dbReference type="SAM" id="Phobius"/>
    </source>
</evidence>
<dbReference type="GO" id="GO:1990281">
    <property type="term" value="C:efflux pump complex"/>
    <property type="evidence" value="ECO:0007669"/>
    <property type="project" value="TreeGrafter"/>
</dbReference>
<comment type="subcellular location">
    <subcellularLocation>
        <location evidence="1">Cell envelope</location>
    </subcellularLocation>
</comment>
<evidence type="ECO:0000256" key="4">
    <source>
        <dbReference type="ARBA" id="ARBA00023054"/>
    </source>
</evidence>
<proteinExistence type="inferred from homology"/>
<organism evidence="12 13">
    <name type="scientific">Beijerinckia indica subsp. indica (strain ATCC 9039 / DSM 1715 / NCIMB 8712)</name>
    <dbReference type="NCBI Taxonomy" id="395963"/>
    <lineage>
        <taxon>Bacteria</taxon>
        <taxon>Pseudomonadati</taxon>
        <taxon>Pseudomonadota</taxon>
        <taxon>Alphaproteobacteria</taxon>
        <taxon>Hyphomicrobiales</taxon>
        <taxon>Beijerinckiaceae</taxon>
        <taxon>Beijerinckia</taxon>
    </lineage>
</organism>
<dbReference type="PANTHER" id="PTHR30469">
    <property type="entry name" value="MULTIDRUG RESISTANCE PROTEIN MDTA"/>
    <property type="match status" value="1"/>
</dbReference>
<dbReference type="InterPro" id="IPR058627">
    <property type="entry name" value="MdtA-like_C"/>
</dbReference>
<feature type="region of interest" description="Disordered" evidence="6">
    <location>
        <begin position="1"/>
        <end position="20"/>
    </location>
</feature>
<dbReference type="Gene3D" id="6.10.140.1990">
    <property type="match status" value="1"/>
</dbReference>
<feature type="domain" description="Multidrug resistance protein MdtA-like C-terminal permuted SH3" evidence="11">
    <location>
        <begin position="354"/>
        <end position="409"/>
    </location>
</feature>
<reference evidence="13" key="1">
    <citation type="submission" date="2008-03" db="EMBL/GenBank/DDBJ databases">
        <title>Complete sequence of chromosome of Beijerinckia indica subsp. indica ATCC 9039.</title>
        <authorList>
            <consortium name="US DOE Joint Genome Institute"/>
            <person name="Copeland A."/>
            <person name="Lucas S."/>
            <person name="Lapidus A."/>
            <person name="Glavina del Rio T."/>
            <person name="Dalin E."/>
            <person name="Tice H."/>
            <person name="Bruce D."/>
            <person name="Goodwin L."/>
            <person name="Pitluck S."/>
            <person name="LaButti K."/>
            <person name="Schmutz J."/>
            <person name="Larimer F."/>
            <person name="Land M."/>
            <person name="Hauser L."/>
            <person name="Kyrpides N."/>
            <person name="Mikhailova N."/>
            <person name="Dunfield P.F."/>
            <person name="Dedysh S.N."/>
            <person name="Liesack W."/>
            <person name="Saw J.H."/>
            <person name="Alam M."/>
            <person name="Chen Y."/>
            <person name="Murrell J.C."/>
            <person name="Richardson P."/>
        </authorList>
    </citation>
    <scope>NUCLEOTIDE SEQUENCE [LARGE SCALE GENOMIC DNA]</scope>
    <source>
        <strain evidence="13">ATCC 9039 / DSM 1715 / NCIMB 8712</strain>
    </source>
</reference>
<keyword evidence="7" id="KW-0812">Transmembrane</keyword>
<keyword evidence="13" id="KW-1185">Reference proteome</keyword>
<sequence length="435" mass="46903">MSEAFSKVEDAPRKTGAAGHEDYPMPSKKIFVVVLLLVGGALAYGAYGHWRRSVEAAETQEKTINFVPKVRVQDVKLLDEPVRLKLPGQTVAFNTASLYARATGYIAERHVDIGSRVKKGDLLVRIASPDLDRQLDQAEAQLKQVEAALAQAQAQVDQAEANVRLANVTYSRADALTKRGYETLQTRDNQQANVSVQQATLETAHAGVKLAQANVQAQKATVDRLRTLTAFEQVVAPFDGVITARNVEVGDLVNADNGNGTPMFSINHDDVLRVAVNVPQSSAIGVTEGLTAEVQVPQMPQRVFTGKVARSSVALTASSRTLSTEIDVINKDGALRPGLFVDVTFAVPRTHPNVVVPSEALIFNQHGLHVAVLGPDNRIVLRPVTIYRDFGQTVELNDGLEGHEKIVLSPPAILADGSKVDVVPNENEKQASATP</sequence>
<dbReference type="eggNOG" id="COG0845">
    <property type="taxonomic scope" value="Bacteria"/>
</dbReference>
<dbReference type="Pfam" id="PF25876">
    <property type="entry name" value="HH_MFP_RND"/>
    <property type="match status" value="1"/>
</dbReference>
<dbReference type="Proteomes" id="UP000001695">
    <property type="component" value="Chromosome"/>
</dbReference>
<dbReference type="RefSeq" id="WP_012385797.1">
    <property type="nucleotide sequence ID" value="NC_010581.1"/>
</dbReference>
<evidence type="ECO:0000259" key="8">
    <source>
        <dbReference type="Pfam" id="PF25876"/>
    </source>
</evidence>
<evidence type="ECO:0000256" key="1">
    <source>
        <dbReference type="ARBA" id="ARBA00004196"/>
    </source>
</evidence>
<keyword evidence="3" id="KW-0813">Transport</keyword>
<evidence type="ECO:0000259" key="9">
    <source>
        <dbReference type="Pfam" id="PF25917"/>
    </source>
</evidence>
<dbReference type="GO" id="GO:0015562">
    <property type="term" value="F:efflux transmembrane transporter activity"/>
    <property type="evidence" value="ECO:0007669"/>
    <property type="project" value="TreeGrafter"/>
</dbReference>
<dbReference type="PANTHER" id="PTHR30469:SF37">
    <property type="entry name" value="RAGD PROTEIN"/>
    <property type="match status" value="1"/>
</dbReference>
<keyword evidence="4 5" id="KW-0175">Coiled coil</keyword>
<comment type="similarity">
    <text evidence="2">Belongs to the membrane fusion protein (MFP) (TC 8.A.1) family.</text>
</comment>
<dbReference type="GO" id="GO:1990195">
    <property type="term" value="C:macrolide transmembrane transporter complex"/>
    <property type="evidence" value="ECO:0007669"/>
    <property type="project" value="InterPro"/>
</dbReference>
<feature type="domain" description="CusB-like beta-barrel" evidence="10">
    <location>
        <begin position="274"/>
        <end position="346"/>
    </location>
</feature>
<evidence type="ECO:0000259" key="10">
    <source>
        <dbReference type="Pfam" id="PF25954"/>
    </source>
</evidence>
<evidence type="ECO:0000313" key="12">
    <source>
        <dbReference type="EMBL" id="ACB96446.1"/>
    </source>
</evidence>
<protein>
    <submittedName>
        <fullName evidence="12">Efflux transporter, RND family, MFP subunit</fullName>
    </submittedName>
</protein>
<dbReference type="AlphaFoldDB" id="B2IKG6"/>
<dbReference type="InterPro" id="IPR058792">
    <property type="entry name" value="Beta-barrel_RND_2"/>
</dbReference>
<dbReference type="Pfam" id="PF25954">
    <property type="entry name" value="Beta-barrel_RND_2"/>
    <property type="match status" value="1"/>
</dbReference>
<keyword evidence="7" id="KW-0472">Membrane</keyword>
<keyword evidence="7" id="KW-1133">Transmembrane helix</keyword>
<evidence type="ECO:0000256" key="2">
    <source>
        <dbReference type="ARBA" id="ARBA00009477"/>
    </source>
</evidence>
<evidence type="ECO:0000256" key="3">
    <source>
        <dbReference type="ARBA" id="ARBA00022448"/>
    </source>
</evidence>
<dbReference type="InterPro" id="IPR006143">
    <property type="entry name" value="RND_pump_MFP"/>
</dbReference>
<dbReference type="GO" id="GO:1990961">
    <property type="term" value="P:xenobiotic detoxification by transmembrane export across the plasma membrane"/>
    <property type="evidence" value="ECO:0007669"/>
    <property type="project" value="InterPro"/>
</dbReference>
<dbReference type="EMBL" id="CP001016">
    <property type="protein sequence ID" value="ACB96446.1"/>
    <property type="molecule type" value="Genomic_DNA"/>
</dbReference>
<dbReference type="Pfam" id="PF25967">
    <property type="entry name" value="RND-MFP_C"/>
    <property type="match status" value="1"/>
</dbReference>
<dbReference type="NCBIfam" id="TIGR01730">
    <property type="entry name" value="RND_mfp"/>
    <property type="match status" value="1"/>
</dbReference>
<dbReference type="STRING" id="395963.Bind_2877"/>
<dbReference type="InterPro" id="IPR058624">
    <property type="entry name" value="MdtA-like_HH"/>
</dbReference>
<dbReference type="InterPro" id="IPR058625">
    <property type="entry name" value="MdtA-like_BSH"/>
</dbReference>
<dbReference type="Pfam" id="PF25917">
    <property type="entry name" value="BSH_RND"/>
    <property type="match status" value="1"/>
</dbReference>
<feature type="coiled-coil region" evidence="5">
    <location>
        <begin position="128"/>
        <end position="169"/>
    </location>
</feature>
<dbReference type="HOGENOM" id="CLU_018816_1_4_5"/>
<evidence type="ECO:0000256" key="5">
    <source>
        <dbReference type="SAM" id="Coils"/>
    </source>
</evidence>
<feature type="domain" description="Multidrug resistance protein MdtA-like barrel-sandwich hybrid" evidence="9">
    <location>
        <begin position="94"/>
        <end position="257"/>
    </location>
</feature>
<dbReference type="Gene3D" id="2.40.30.170">
    <property type="match status" value="1"/>
</dbReference>
<dbReference type="Gene3D" id="2.40.50.100">
    <property type="match status" value="1"/>
</dbReference>
<dbReference type="InterPro" id="IPR030190">
    <property type="entry name" value="MacA_alpha-hairpin_sf"/>
</dbReference>
<reference evidence="12 13" key="2">
    <citation type="journal article" date="2010" name="J. Bacteriol.">
        <title>Complete genome sequence of Beijerinckia indica subsp. indica.</title>
        <authorList>
            <person name="Tamas I."/>
            <person name="Dedysh S.N."/>
            <person name="Liesack W."/>
            <person name="Stott M.B."/>
            <person name="Alam M."/>
            <person name="Murrell J.C."/>
            <person name="Dunfield P.F."/>
        </authorList>
    </citation>
    <scope>NUCLEOTIDE SEQUENCE [LARGE SCALE GENOMIC DNA]</scope>
    <source>
        <strain evidence="13">ATCC 9039 / DSM 1715 / NCIMB 8712</strain>
    </source>
</reference>